<dbReference type="OrthoDB" id="1434354at2759"/>
<sequence length="574" mass="65937">MANESNHDGDEEGLMGIREAMKEMQIKDGRPASFPMAKIKKEGNIFGNGNSNNNTTSNSSSDNNTPSIFSQIRNWSTLSSSPSPSTITPSTNLIGKEFLKLNLHDRNAIYEEIHGVRTLCPDELPPEMVDIILKEMDRELWSLPSNINSAYKQSQKLQSPSYVNDRDFRLRFVRAALFNAKEAAVRFASFLVTAVELFGMYALERPIRLSDFNKQELRVFNSGRVQLAPFRDRAGRRVIVGFPPYDHDRFDHRTRAKVHLYLWLIASEDIETQRKGMTMVIIHNPAITDVWDKKNDRNSEIPSSQDTRVVPSAKWASLYASRRRSLPLRICAYHLCTPDTPYYQMLHAFNAMMMKADERCRMKIHVGQSIENRYELNGYGIPVDQFPITETGKIKTTYLKKWLQLRKSLEDVNSDLCRNYFSIIECPRSNDVIFKPSQSMMSHAGNSMFRSVVESKHYEHSIATTREAKMEITRSVIGDVKRRNGRFLVWNNTTWWNEMKDEKLIYAKIAIFFRNSKVSVSAKSNRQTTSSSTFAFATVSDQVSNRDDKRRKISSDDEEKDGVGRDNACFGFKL</sequence>
<evidence type="ECO:0000313" key="4">
    <source>
        <dbReference type="Proteomes" id="UP000095751"/>
    </source>
</evidence>
<name>A0A1E7FZ82_9STRA</name>
<evidence type="ECO:0000256" key="1">
    <source>
        <dbReference type="SAM" id="MobiDB-lite"/>
    </source>
</evidence>
<protein>
    <recommendedName>
        <fullName evidence="2">DUF6824 domain-containing protein</fullName>
    </recommendedName>
</protein>
<keyword evidence="4" id="KW-1185">Reference proteome</keyword>
<dbReference type="KEGG" id="fcy:FRACYDRAFT_233279"/>
<gene>
    <name evidence="3" type="ORF">FRACYDRAFT_233279</name>
</gene>
<evidence type="ECO:0000313" key="3">
    <source>
        <dbReference type="EMBL" id="OEU23113.1"/>
    </source>
</evidence>
<evidence type="ECO:0000259" key="2">
    <source>
        <dbReference type="Pfam" id="PF20710"/>
    </source>
</evidence>
<dbReference type="Pfam" id="PF20710">
    <property type="entry name" value="DUF6824"/>
    <property type="match status" value="1"/>
</dbReference>
<feature type="compositionally biased region" description="Low complexity" evidence="1">
    <location>
        <begin position="44"/>
        <end position="67"/>
    </location>
</feature>
<organism evidence="3 4">
    <name type="scientific">Fragilariopsis cylindrus CCMP1102</name>
    <dbReference type="NCBI Taxonomy" id="635003"/>
    <lineage>
        <taxon>Eukaryota</taxon>
        <taxon>Sar</taxon>
        <taxon>Stramenopiles</taxon>
        <taxon>Ochrophyta</taxon>
        <taxon>Bacillariophyta</taxon>
        <taxon>Bacillariophyceae</taxon>
        <taxon>Bacillariophycidae</taxon>
        <taxon>Bacillariales</taxon>
        <taxon>Bacillariaceae</taxon>
        <taxon>Fragilariopsis</taxon>
    </lineage>
</organism>
<feature type="region of interest" description="Disordered" evidence="1">
    <location>
        <begin position="42"/>
        <end position="68"/>
    </location>
</feature>
<dbReference type="EMBL" id="KV784353">
    <property type="protein sequence ID" value="OEU23113.1"/>
    <property type="molecule type" value="Genomic_DNA"/>
</dbReference>
<accession>A0A1E7FZ82</accession>
<feature type="domain" description="DUF6824" evidence="2">
    <location>
        <begin position="431"/>
        <end position="514"/>
    </location>
</feature>
<feature type="compositionally biased region" description="Basic and acidic residues" evidence="1">
    <location>
        <begin position="545"/>
        <end position="555"/>
    </location>
</feature>
<proteinExistence type="predicted"/>
<dbReference type="Proteomes" id="UP000095751">
    <property type="component" value="Unassembled WGS sequence"/>
</dbReference>
<reference evidence="3 4" key="1">
    <citation type="submission" date="2016-09" db="EMBL/GenBank/DDBJ databases">
        <title>Extensive genetic diversity and differential bi-allelic expression allows diatom success in the polar Southern Ocean.</title>
        <authorList>
            <consortium name="DOE Joint Genome Institute"/>
            <person name="Mock T."/>
            <person name="Otillar R.P."/>
            <person name="Strauss J."/>
            <person name="Dupont C."/>
            <person name="Frickenhaus S."/>
            <person name="Maumus F."/>
            <person name="Mcmullan M."/>
            <person name="Sanges R."/>
            <person name="Schmutz J."/>
            <person name="Toseland A."/>
            <person name="Valas R."/>
            <person name="Veluchamy A."/>
            <person name="Ward B.J."/>
            <person name="Allen A."/>
            <person name="Barry K."/>
            <person name="Falciatore A."/>
            <person name="Ferrante M."/>
            <person name="Fortunato A.E."/>
            <person name="Gloeckner G."/>
            <person name="Gruber A."/>
            <person name="Hipkin R."/>
            <person name="Janech M."/>
            <person name="Kroth P."/>
            <person name="Leese F."/>
            <person name="Lindquist E."/>
            <person name="Lyon B.R."/>
            <person name="Martin J."/>
            <person name="Mayer C."/>
            <person name="Parker M."/>
            <person name="Quesneville H."/>
            <person name="Raymond J."/>
            <person name="Uhlig C."/>
            <person name="Valentin K.U."/>
            <person name="Worden A.Z."/>
            <person name="Armbrust E.V."/>
            <person name="Bowler C."/>
            <person name="Green B."/>
            <person name="Moulton V."/>
            <person name="Van Oosterhout C."/>
            <person name="Grigoriev I."/>
        </authorList>
    </citation>
    <scope>NUCLEOTIDE SEQUENCE [LARGE SCALE GENOMIC DNA]</scope>
    <source>
        <strain evidence="3 4">CCMP1102</strain>
    </source>
</reference>
<feature type="region of interest" description="Disordered" evidence="1">
    <location>
        <begin position="545"/>
        <end position="566"/>
    </location>
</feature>
<dbReference type="AlphaFoldDB" id="A0A1E7FZ82"/>
<dbReference type="InterPro" id="IPR049227">
    <property type="entry name" value="DUF6824"/>
</dbReference>
<dbReference type="InParanoid" id="A0A1E7FZ82"/>